<dbReference type="InterPro" id="IPR036097">
    <property type="entry name" value="HisK_dim/P_sf"/>
</dbReference>
<evidence type="ECO:0000259" key="10">
    <source>
        <dbReference type="PROSITE" id="PS50110"/>
    </source>
</evidence>
<dbReference type="CDD" id="cd00082">
    <property type="entry name" value="HisKA"/>
    <property type="match status" value="1"/>
</dbReference>
<dbReference type="InterPro" id="IPR036890">
    <property type="entry name" value="HATPase_C_sf"/>
</dbReference>
<dbReference type="GO" id="GO:0000155">
    <property type="term" value="F:phosphorelay sensor kinase activity"/>
    <property type="evidence" value="ECO:0007669"/>
    <property type="project" value="InterPro"/>
</dbReference>
<comment type="catalytic activity">
    <reaction evidence="1">
        <text>ATP + protein L-histidine = ADP + protein N-phospho-L-histidine.</text>
        <dbReference type="EC" id="2.7.13.3"/>
    </reaction>
</comment>
<keyword evidence="8" id="KW-1133">Transmembrane helix</keyword>
<dbReference type="PRINTS" id="PR00344">
    <property type="entry name" value="BCTRLSENSOR"/>
</dbReference>
<dbReference type="InterPro" id="IPR000014">
    <property type="entry name" value="PAS"/>
</dbReference>
<dbReference type="PANTHER" id="PTHR43711">
    <property type="entry name" value="TWO-COMPONENT HISTIDINE KINASE"/>
    <property type="match status" value="1"/>
</dbReference>
<evidence type="ECO:0000256" key="5">
    <source>
        <dbReference type="ARBA" id="ARBA00022777"/>
    </source>
</evidence>
<dbReference type="NCBIfam" id="TIGR00229">
    <property type="entry name" value="sensory_box"/>
    <property type="match status" value="1"/>
</dbReference>
<dbReference type="CDD" id="cd00130">
    <property type="entry name" value="PAS"/>
    <property type="match status" value="1"/>
</dbReference>
<keyword evidence="3 7" id="KW-0597">Phosphoprotein</keyword>
<evidence type="ECO:0000313" key="12">
    <source>
        <dbReference type="EMBL" id="GAO30569.1"/>
    </source>
</evidence>
<dbReference type="AlphaFoldDB" id="A0A0E9LZ91"/>
<dbReference type="Pfam" id="PF02518">
    <property type="entry name" value="HATPase_c"/>
    <property type="match status" value="1"/>
</dbReference>
<evidence type="ECO:0000259" key="11">
    <source>
        <dbReference type="PROSITE" id="PS50112"/>
    </source>
</evidence>
<feature type="domain" description="Response regulatory" evidence="10">
    <location>
        <begin position="576"/>
        <end position="689"/>
    </location>
</feature>
<dbReference type="Pfam" id="PF13426">
    <property type="entry name" value="PAS_9"/>
    <property type="match status" value="2"/>
</dbReference>
<dbReference type="SMART" id="SM00387">
    <property type="entry name" value="HATPase_c"/>
    <property type="match status" value="1"/>
</dbReference>
<keyword evidence="8" id="KW-0812">Transmembrane</keyword>
<dbReference type="InterPro" id="IPR001789">
    <property type="entry name" value="Sig_transdc_resp-reg_receiver"/>
</dbReference>
<dbReference type="Gene3D" id="3.30.565.10">
    <property type="entry name" value="Histidine kinase-like ATPase, C-terminal domain"/>
    <property type="match status" value="1"/>
</dbReference>
<accession>A0A0E9LZ91</accession>
<name>A0A0E9LZ91_9BACT</name>
<dbReference type="InterPro" id="IPR035965">
    <property type="entry name" value="PAS-like_dom_sf"/>
</dbReference>
<gene>
    <name evidence="12" type="ORF">JCM15548_12855</name>
</gene>
<dbReference type="InterPro" id="IPR011006">
    <property type="entry name" value="CheY-like_superfamily"/>
</dbReference>
<comment type="caution">
    <text evidence="12">The sequence shown here is derived from an EMBL/GenBank/DDBJ whole genome shotgun (WGS) entry which is preliminary data.</text>
</comment>
<evidence type="ECO:0000256" key="4">
    <source>
        <dbReference type="ARBA" id="ARBA00022679"/>
    </source>
</evidence>
<evidence type="ECO:0000256" key="7">
    <source>
        <dbReference type="PROSITE-ProRule" id="PRU00169"/>
    </source>
</evidence>
<keyword evidence="5 12" id="KW-0418">Kinase</keyword>
<keyword evidence="6" id="KW-0902">Two-component regulatory system</keyword>
<dbReference type="SUPFAM" id="SSF55785">
    <property type="entry name" value="PYP-like sensor domain (PAS domain)"/>
    <property type="match status" value="1"/>
</dbReference>
<reference evidence="12 13" key="1">
    <citation type="journal article" date="2015" name="Microbes Environ.">
        <title>Distribution and evolution of nitrogen fixation genes in the phylum bacteroidetes.</title>
        <authorList>
            <person name="Inoue J."/>
            <person name="Oshima K."/>
            <person name="Suda W."/>
            <person name="Sakamoto M."/>
            <person name="Iino T."/>
            <person name="Noda S."/>
            <person name="Hongoh Y."/>
            <person name="Hattori M."/>
            <person name="Ohkuma M."/>
        </authorList>
    </citation>
    <scope>NUCLEOTIDE SEQUENCE [LARGE SCALE GENOMIC DNA]</scope>
    <source>
        <strain evidence="12">JCM 15548</strain>
    </source>
</reference>
<evidence type="ECO:0000313" key="13">
    <source>
        <dbReference type="Proteomes" id="UP000032900"/>
    </source>
</evidence>
<evidence type="ECO:0000256" key="1">
    <source>
        <dbReference type="ARBA" id="ARBA00000085"/>
    </source>
</evidence>
<dbReference type="PANTHER" id="PTHR43711:SF31">
    <property type="entry name" value="HISTIDINE KINASE"/>
    <property type="match status" value="1"/>
</dbReference>
<dbReference type="SUPFAM" id="SSF52172">
    <property type="entry name" value="CheY-like"/>
    <property type="match status" value="1"/>
</dbReference>
<protein>
    <recommendedName>
        <fullName evidence="2">histidine kinase</fullName>
        <ecNumber evidence="2">2.7.13.3</ecNumber>
    </recommendedName>
</protein>
<dbReference type="PROSITE" id="PS50110">
    <property type="entry name" value="RESPONSE_REGULATORY"/>
    <property type="match status" value="1"/>
</dbReference>
<evidence type="ECO:0000256" key="8">
    <source>
        <dbReference type="SAM" id="Phobius"/>
    </source>
</evidence>
<dbReference type="Gene3D" id="1.10.287.130">
    <property type="match status" value="1"/>
</dbReference>
<sequence length="703" mass="80131">MPLTWLTIKLLAAHPDQGYSVDQFTSTFLAAVIGVGVIMAIFLIVNHRNNLKRQKSRQNHLIPGPSPAPKPEDADHFKVLDDHPTPSAICRNDGIILYVNKIFATVFGSSPTNMQRLLIFNILPAHISATLSETIRESGPENVESLAGFYSPTTKTRYKLVSKKFNSHLTDSSNLLVTLERMPRHDEIPASSGDEAREVILQLLNIAPYAIFIEDYEGRILQVNNAACEMQGVERHELMGKVLDEFSPGDFRKEIAQRQQIMASNSSIVFKSITYPKSSAPIPVEIQVSKIKYFGKEALFFILRDLSESIEKKKELDEYKIKAEESDRLKSSFLANLSHEVRTPMNSIMGFAELLAEQDISEKERREFIKLIRQSGKELLTQINNMIDFSKIEAGLVQLKVEICNFETVFHQLHEFWLEEIRNENEVKLFFELPQEMLRNGIASDRIRLKQILKVFLSNSIKYTQKGVIEIGVRSKAPQLYEFYVRDTGVGISEDKHRQVFEKFRQADDTNERQFSGMGVGLSVAARLVQFLGGHQWVVSEPGKGSEFRFVLPDLLFPQRSPFMQVSCGPVTMINKLMVVAPSEEIYQDLCQNSKPVNYQVFWAQNAQEMKSMLLSNNIRFIIIAVDQLPFWQELLPKIRSINNSLQLIGVSNQLDSKRKERLLSMGLNEVIRTPVNIPILLNILERKEVTSMNILSTVFHQN</sequence>
<dbReference type="PROSITE" id="PS50109">
    <property type="entry name" value="HIS_KIN"/>
    <property type="match status" value="1"/>
</dbReference>
<keyword evidence="13" id="KW-1185">Reference proteome</keyword>
<dbReference type="PROSITE" id="PS50112">
    <property type="entry name" value="PAS"/>
    <property type="match status" value="1"/>
</dbReference>
<dbReference type="InterPro" id="IPR004358">
    <property type="entry name" value="Sig_transdc_His_kin-like_C"/>
</dbReference>
<dbReference type="EMBL" id="BAZW01000025">
    <property type="protein sequence ID" value="GAO30569.1"/>
    <property type="molecule type" value="Genomic_DNA"/>
</dbReference>
<dbReference type="InterPro" id="IPR050736">
    <property type="entry name" value="Sensor_HK_Regulatory"/>
</dbReference>
<dbReference type="Gene3D" id="3.40.50.2300">
    <property type="match status" value="1"/>
</dbReference>
<keyword evidence="8" id="KW-0472">Membrane</keyword>
<feature type="modified residue" description="4-aspartylphosphate" evidence="7">
    <location>
        <position position="627"/>
    </location>
</feature>
<keyword evidence="4" id="KW-0808">Transferase</keyword>
<feature type="domain" description="Histidine kinase" evidence="9">
    <location>
        <begin position="336"/>
        <end position="556"/>
    </location>
</feature>
<dbReference type="InterPro" id="IPR003661">
    <property type="entry name" value="HisK_dim/P_dom"/>
</dbReference>
<dbReference type="SMART" id="SM00091">
    <property type="entry name" value="PAS"/>
    <property type="match status" value="2"/>
</dbReference>
<dbReference type="Proteomes" id="UP000032900">
    <property type="component" value="Unassembled WGS sequence"/>
</dbReference>
<dbReference type="Gene3D" id="3.30.450.20">
    <property type="entry name" value="PAS domain"/>
    <property type="match status" value="1"/>
</dbReference>
<evidence type="ECO:0000256" key="3">
    <source>
        <dbReference type="ARBA" id="ARBA00022553"/>
    </source>
</evidence>
<organism evidence="12 13">
    <name type="scientific">Geofilum rubicundum JCM 15548</name>
    <dbReference type="NCBI Taxonomy" id="1236989"/>
    <lineage>
        <taxon>Bacteria</taxon>
        <taxon>Pseudomonadati</taxon>
        <taxon>Bacteroidota</taxon>
        <taxon>Bacteroidia</taxon>
        <taxon>Marinilabiliales</taxon>
        <taxon>Marinilabiliaceae</taxon>
        <taxon>Geofilum</taxon>
    </lineage>
</organism>
<dbReference type="SMART" id="SM00388">
    <property type="entry name" value="HisKA"/>
    <property type="match status" value="1"/>
</dbReference>
<evidence type="ECO:0000256" key="6">
    <source>
        <dbReference type="ARBA" id="ARBA00023012"/>
    </source>
</evidence>
<proteinExistence type="predicted"/>
<dbReference type="InterPro" id="IPR005467">
    <property type="entry name" value="His_kinase_dom"/>
</dbReference>
<dbReference type="STRING" id="1236989.JCM15548_12855"/>
<dbReference type="EC" id="2.7.13.3" evidence="2"/>
<dbReference type="InterPro" id="IPR003594">
    <property type="entry name" value="HATPase_dom"/>
</dbReference>
<feature type="transmembrane region" description="Helical" evidence="8">
    <location>
        <begin position="28"/>
        <end position="45"/>
    </location>
</feature>
<dbReference type="Pfam" id="PF00512">
    <property type="entry name" value="HisKA"/>
    <property type="match status" value="1"/>
</dbReference>
<feature type="domain" description="PAS" evidence="11">
    <location>
        <begin position="196"/>
        <end position="265"/>
    </location>
</feature>
<evidence type="ECO:0000256" key="2">
    <source>
        <dbReference type="ARBA" id="ARBA00012438"/>
    </source>
</evidence>
<dbReference type="SUPFAM" id="SSF55874">
    <property type="entry name" value="ATPase domain of HSP90 chaperone/DNA topoisomerase II/histidine kinase"/>
    <property type="match status" value="1"/>
</dbReference>
<evidence type="ECO:0000259" key="9">
    <source>
        <dbReference type="PROSITE" id="PS50109"/>
    </source>
</evidence>
<dbReference type="SUPFAM" id="SSF47384">
    <property type="entry name" value="Homodimeric domain of signal transducing histidine kinase"/>
    <property type="match status" value="1"/>
</dbReference>